<dbReference type="Pfam" id="PF03389">
    <property type="entry name" value="MobA_MobL"/>
    <property type="match status" value="1"/>
</dbReference>
<keyword evidence="2" id="KW-0184">Conjugation</keyword>
<protein>
    <submittedName>
        <fullName evidence="4">MobA/MobL family protein</fullName>
    </submittedName>
</protein>
<keyword evidence="5" id="KW-1185">Reference proteome</keyword>
<dbReference type="Gene3D" id="3.30.930.30">
    <property type="match status" value="1"/>
</dbReference>
<dbReference type="Proteomes" id="UP001315001">
    <property type="component" value="Unassembled WGS sequence"/>
</dbReference>
<proteinExistence type="inferred from homology"/>
<feature type="domain" description="MobA/MobL protein" evidence="3">
    <location>
        <begin position="17"/>
        <end position="248"/>
    </location>
</feature>
<comment type="similarity">
    <text evidence="1">Belongs to the MobA/MobL family.</text>
</comment>
<gene>
    <name evidence="4" type="ORF">JYQ75_03245</name>
</gene>
<comment type="caution">
    <text evidence="4">The sequence shown here is derived from an EMBL/GenBank/DDBJ whole genome shotgun (WGS) entry which is preliminary data.</text>
</comment>
<name>A0ABS3ZGI8_9FIRM</name>
<dbReference type="EMBL" id="JAFIQO010000102">
    <property type="protein sequence ID" value="MBP0056421.1"/>
    <property type="molecule type" value="Genomic_DNA"/>
</dbReference>
<evidence type="ECO:0000256" key="2">
    <source>
        <dbReference type="ARBA" id="ARBA00022971"/>
    </source>
</evidence>
<evidence type="ECO:0000313" key="4">
    <source>
        <dbReference type="EMBL" id="MBP0056421.1"/>
    </source>
</evidence>
<dbReference type="NCBIfam" id="NF041496">
    <property type="entry name" value="MobQ"/>
    <property type="match status" value="1"/>
</dbReference>
<dbReference type="RefSeq" id="WP_209293107.1">
    <property type="nucleotide sequence ID" value="NZ_JAFIQO010000102.1"/>
</dbReference>
<reference evidence="4 5" key="1">
    <citation type="submission" date="2021-02" db="EMBL/GenBank/DDBJ databases">
        <title>Lactate utilizing bacteria of the human gut.</title>
        <authorList>
            <person name="Sheridan P.O."/>
        </authorList>
    </citation>
    <scope>NUCLEOTIDE SEQUENCE [LARGE SCALE GENOMIC DNA]</scope>
    <source>
        <strain evidence="4 5">HTF-83D</strain>
    </source>
</reference>
<sequence>MAIYHCSIKNIGRSDGRSAVACSAYRAAQKLRDKETGLLYDFTKKSEVIYSKIFLCKNAPAAYVDRETLWNEVQKIEKNKNARLAREWELAIPHELTFEQSKKLVCDFAKTLVDEGMCVDVNIHWKNNNHHAHIMGTTRQIKENGKWGQKEKKVYKLDENGQKIAVLDADGKQKIGANGRKLWQREAVETNDWNKSDKVEEWRKRWAECCNQYLDLKNQVDHRSYERQGIDYIATIHEGYTARLIEKRGGIAERCEINRE</sequence>
<evidence type="ECO:0000313" key="5">
    <source>
        <dbReference type="Proteomes" id="UP001315001"/>
    </source>
</evidence>
<evidence type="ECO:0000259" key="3">
    <source>
        <dbReference type="Pfam" id="PF03389"/>
    </source>
</evidence>
<dbReference type="InterPro" id="IPR005053">
    <property type="entry name" value="MobA_MobL"/>
</dbReference>
<evidence type="ECO:0000256" key="1">
    <source>
        <dbReference type="ARBA" id="ARBA00010873"/>
    </source>
</evidence>
<accession>A0ABS3ZGI8</accession>
<organism evidence="4 5">
    <name type="scientific">Anaerobutyricum soehngenii</name>
    <dbReference type="NCBI Taxonomy" id="105843"/>
    <lineage>
        <taxon>Bacteria</taxon>
        <taxon>Bacillati</taxon>
        <taxon>Bacillota</taxon>
        <taxon>Clostridia</taxon>
        <taxon>Lachnospirales</taxon>
        <taxon>Lachnospiraceae</taxon>
        <taxon>Anaerobutyricum</taxon>
    </lineage>
</organism>
<feature type="non-terminal residue" evidence="4">
    <location>
        <position position="260"/>
    </location>
</feature>